<protein>
    <recommendedName>
        <fullName evidence="4">Transmembrane protein</fullName>
    </recommendedName>
</protein>
<accession>A0A8S1RSA1</accession>
<reference evidence="2" key="1">
    <citation type="submission" date="2021-01" db="EMBL/GenBank/DDBJ databases">
        <authorList>
            <consortium name="Genoscope - CEA"/>
            <person name="William W."/>
        </authorList>
    </citation>
    <scope>NUCLEOTIDE SEQUENCE</scope>
</reference>
<organism evidence="2 3">
    <name type="scientific">Paramecium sonneborni</name>
    <dbReference type="NCBI Taxonomy" id="65129"/>
    <lineage>
        <taxon>Eukaryota</taxon>
        <taxon>Sar</taxon>
        <taxon>Alveolata</taxon>
        <taxon>Ciliophora</taxon>
        <taxon>Intramacronucleata</taxon>
        <taxon>Oligohymenophorea</taxon>
        <taxon>Peniculida</taxon>
        <taxon>Parameciidae</taxon>
        <taxon>Paramecium</taxon>
    </lineage>
</organism>
<keyword evidence="1" id="KW-0812">Transmembrane</keyword>
<name>A0A8S1RSA1_9CILI</name>
<evidence type="ECO:0000256" key="1">
    <source>
        <dbReference type="SAM" id="Phobius"/>
    </source>
</evidence>
<comment type="caution">
    <text evidence="2">The sequence shown here is derived from an EMBL/GenBank/DDBJ whole genome shotgun (WGS) entry which is preliminary data.</text>
</comment>
<keyword evidence="1" id="KW-0472">Membrane</keyword>
<proteinExistence type="predicted"/>
<feature type="transmembrane region" description="Helical" evidence="1">
    <location>
        <begin position="47"/>
        <end position="67"/>
    </location>
</feature>
<evidence type="ECO:0008006" key="4">
    <source>
        <dbReference type="Google" id="ProtNLM"/>
    </source>
</evidence>
<keyword evidence="3" id="KW-1185">Reference proteome</keyword>
<dbReference type="AlphaFoldDB" id="A0A8S1RSA1"/>
<keyword evidence="1" id="KW-1133">Transmembrane helix</keyword>
<dbReference type="EMBL" id="CAJJDN010000211">
    <property type="protein sequence ID" value="CAD8129234.1"/>
    <property type="molecule type" value="Genomic_DNA"/>
</dbReference>
<evidence type="ECO:0000313" key="2">
    <source>
        <dbReference type="EMBL" id="CAD8129234.1"/>
    </source>
</evidence>
<evidence type="ECO:0000313" key="3">
    <source>
        <dbReference type="Proteomes" id="UP000692954"/>
    </source>
</evidence>
<dbReference type="Proteomes" id="UP000692954">
    <property type="component" value="Unassembled WGS sequence"/>
</dbReference>
<sequence length="102" mass="12593">MNGYSQFFQATYFGSSSNNEKNNFYPHYMIEIKNIIFKMLTLFRIQSFKYVIMIIFLSCRLYLYQIIMQKDLQRLKLLDINKNYMIQKKNIMITEYFIPYFE</sequence>
<gene>
    <name evidence="2" type="ORF">PSON_ATCC_30995.1.T2110016</name>
</gene>